<reference evidence="9 10" key="1">
    <citation type="submission" date="2018-11" db="EMBL/GenBank/DDBJ databases">
        <title>Genomes From Bacteria Associated with the Canine Oral Cavity: a Test Case for Automated Genome-Based Taxonomic Assignment.</title>
        <authorList>
            <person name="Coil D.A."/>
            <person name="Jospin G."/>
            <person name="Darling A.E."/>
            <person name="Wallis C."/>
            <person name="Davis I.J."/>
            <person name="Harris S."/>
            <person name="Eisen J.A."/>
            <person name="Holcombe L.J."/>
            <person name="O'Flynn C."/>
        </authorList>
    </citation>
    <scope>NUCLEOTIDE SEQUENCE [LARGE SCALE GENOMIC DNA]</scope>
    <source>
        <strain evidence="9 10">OH770</strain>
    </source>
</reference>
<dbReference type="SUPFAM" id="SSF52540">
    <property type="entry name" value="P-loop containing nucleoside triphosphate hydrolases"/>
    <property type="match status" value="2"/>
</dbReference>
<dbReference type="Pfam" id="PF01580">
    <property type="entry name" value="FtsK_SpoIIIE"/>
    <property type="match status" value="2"/>
</dbReference>
<dbReference type="PANTHER" id="PTHR22683:SF1">
    <property type="entry name" value="TYPE VII SECRETION SYSTEM PROTEIN ESSC"/>
    <property type="match status" value="1"/>
</dbReference>
<name>A0A3P1SE98_9ACTO</name>
<dbReference type="Gene3D" id="3.40.50.300">
    <property type="entry name" value="P-loop containing nucleotide triphosphate hydrolases"/>
    <property type="match status" value="4"/>
</dbReference>
<evidence type="ECO:0000259" key="8">
    <source>
        <dbReference type="PROSITE" id="PS50901"/>
    </source>
</evidence>
<keyword evidence="6" id="KW-0812">Transmembrane</keyword>
<keyword evidence="6" id="KW-0472">Membrane</keyword>
<dbReference type="Pfam" id="PF16697">
    <property type="entry name" value="Yop-YscD_cpl"/>
    <property type="match status" value="1"/>
</dbReference>
<protein>
    <submittedName>
        <fullName evidence="9">FHA domain-containing protein</fullName>
    </submittedName>
</protein>
<dbReference type="PROSITE" id="PS50006">
    <property type="entry name" value="FHA_DOMAIN"/>
    <property type="match status" value="1"/>
</dbReference>
<dbReference type="OrthoDB" id="9807790at2"/>
<proteinExistence type="predicted"/>
<dbReference type="PANTHER" id="PTHR22683">
    <property type="entry name" value="SPORULATION PROTEIN RELATED"/>
    <property type="match status" value="1"/>
</dbReference>
<dbReference type="GO" id="GO:0003677">
    <property type="term" value="F:DNA binding"/>
    <property type="evidence" value="ECO:0007669"/>
    <property type="project" value="InterPro"/>
</dbReference>
<evidence type="ECO:0000313" key="10">
    <source>
        <dbReference type="Proteomes" id="UP000280444"/>
    </source>
</evidence>
<dbReference type="InterPro" id="IPR003593">
    <property type="entry name" value="AAA+_ATPase"/>
</dbReference>
<evidence type="ECO:0000256" key="2">
    <source>
        <dbReference type="ARBA" id="ARBA00022741"/>
    </source>
</evidence>
<dbReference type="InterPro" id="IPR008984">
    <property type="entry name" value="SMAD_FHA_dom_sf"/>
</dbReference>
<accession>A0A3P1SE98</accession>
<keyword evidence="10" id="KW-1185">Reference proteome</keyword>
<evidence type="ECO:0000259" key="7">
    <source>
        <dbReference type="PROSITE" id="PS50006"/>
    </source>
</evidence>
<dbReference type="RefSeq" id="WP_124869885.1">
    <property type="nucleotide sequence ID" value="NZ_RQZF01000004.1"/>
</dbReference>
<dbReference type="SMART" id="SM00382">
    <property type="entry name" value="AAA"/>
    <property type="match status" value="2"/>
</dbReference>
<dbReference type="SMART" id="SM00240">
    <property type="entry name" value="FHA"/>
    <property type="match status" value="1"/>
</dbReference>
<dbReference type="InterPro" id="IPR027417">
    <property type="entry name" value="P-loop_NTPase"/>
</dbReference>
<dbReference type="Proteomes" id="UP000280444">
    <property type="component" value="Unassembled WGS sequence"/>
</dbReference>
<evidence type="ECO:0000256" key="1">
    <source>
        <dbReference type="ARBA" id="ARBA00022553"/>
    </source>
</evidence>
<evidence type="ECO:0000313" key="9">
    <source>
        <dbReference type="EMBL" id="RRC95356.1"/>
    </source>
</evidence>
<dbReference type="EMBL" id="RQZF01000004">
    <property type="protein sequence ID" value="RRC95356.1"/>
    <property type="molecule type" value="Genomic_DNA"/>
</dbReference>
<feature type="binding site" evidence="4">
    <location>
        <begin position="700"/>
        <end position="707"/>
    </location>
    <ligand>
        <name>ATP</name>
        <dbReference type="ChEBI" id="CHEBI:30616"/>
    </ligand>
</feature>
<keyword evidence="1" id="KW-0597">Phosphoprotein</keyword>
<feature type="domain" description="FHA" evidence="7">
    <location>
        <begin position="122"/>
        <end position="170"/>
    </location>
</feature>
<feature type="binding site" evidence="4">
    <location>
        <begin position="1022"/>
        <end position="1029"/>
    </location>
    <ligand>
        <name>ATP</name>
        <dbReference type="ChEBI" id="CHEBI:30616"/>
    </ligand>
</feature>
<gene>
    <name evidence="9" type="ORF">EII11_05610</name>
</gene>
<evidence type="ECO:0000256" key="5">
    <source>
        <dbReference type="SAM" id="MobiDB-lite"/>
    </source>
</evidence>
<feature type="region of interest" description="Disordered" evidence="5">
    <location>
        <begin position="493"/>
        <end position="516"/>
    </location>
</feature>
<dbReference type="CDD" id="cd00060">
    <property type="entry name" value="FHA"/>
    <property type="match status" value="1"/>
</dbReference>
<keyword evidence="3 4" id="KW-0067">ATP-binding</keyword>
<dbReference type="Gene3D" id="2.60.200.20">
    <property type="match status" value="1"/>
</dbReference>
<dbReference type="InterPro" id="IPR002543">
    <property type="entry name" value="FtsK_dom"/>
</dbReference>
<keyword evidence="2 4" id="KW-0547">Nucleotide-binding</keyword>
<feature type="domain" description="FtsK" evidence="8">
    <location>
        <begin position="989"/>
        <end position="1196"/>
    </location>
</feature>
<evidence type="ECO:0000256" key="4">
    <source>
        <dbReference type="PROSITE-ProRule" id="PRU00289"/>
    </source>
</evidence>
<evidence type="ECO:0000256" key="3">
    <source>
        <dbReference type="ARBA" id="ARBA00022840"/>
    </source>
</evidence>
<comment type="caution">
    <text evidence="9">The sequence shown here is derived from an EMBL/GenBank/DDBJ whole genome shotgun (WGS) entry which is preliminary data.</text>
</comment>
<dbReference type="InterPro" id="IPR032030">
    <property type="entry name" value="YscD_cytoplasmic_dom"/>
</dbReference>
<feature type="transmembrane region" description="Helical" evidence="6">
    <location>
        <begin position="237"/>
        <end position="254"/>
    </location>
</feature>
<dbReference type="SUPFAM" id="SSF49879">
    <property type="entry name" value="SMAD/FHA domain"/>
    <property type="match status" value="1"/>
</dbReference>
<dbReference type="InterPro" id="IPR050206">
    <property type="entry name" value="FtsK/SpoIIIE/SftA"/>
</dbReference>
<evidence type="ECO:0000256" key="6">
    <source>
        <dbReference type="SAM" id="Phobius"/>
    </source>
</evidence>
<sequence>MRIKLTLRGRGPSDIDLLVTTDNTATIGDIAATLATAGPEGAAPAIDPESVTLRLLEPASGRVLSVLAPTAYVTESGLRSGAVVDIAGAEQNIGTGAAKAAEMHIVSGPDKGMVVSLPFGSTTVGRAQSATVTCTDPMISKKHMRVVVGSQIEVHDLNSANGVLLGDQRVQRSVVGPHDVITIGDTQVKFVHLRQPEEGLGDSTDIGFIRPPQVIPHVGVKKFKLPENPNVPDKGRFPILAIIAPLIMGGVMYLMTRQMLSVVFMALSPLLMIGNWFDQWSQTRKAIKKGKASHAAALALLREDLEKHHKDERSARMAQHPPVEQVINGALSRDGSLWMRRPEHPEFLKLRVGIGTDQAAIEFETASTGQGIPECLEAARALQEEFIEIHQVPIVVDLRREGSMGMCGDRTWLDQAQAAVAAQLVCQYSPAEVTLACFTSAQRRASLQWLEWLPHVTSPHSPLGSSLHLADDAASGQELLSALEGVLEARKSAESSQGQKFSRGPVIPGNHDKEQGAPAAPIPAVVVLVDDVVVDQARLNRLAELGPDYGIHMVWTSPDFAALPAACRSFVVAEEKKSLVGDVRGSRIITPLELDRVRLEDVARLGRALSPVVDAGVPVDDDSDLPGSISYVQLTGKDLADNPDTQIERWKATHSLINRTPGAEIVPGPAVSLAALVGQGSAGPVALDLRSQGPHALVGGTTGAGKSEFLQAWVLGMAQAVSPDRLTFLFVDYKGGAAFARCTELPHCVGLVTDLSPFLVRRALDSLRAELHYREKLLNRKSAKDLVTLEKSGDPECPPSLVIVVDEFAALVSEVPEFVDGVVDVAQRGRSLGLHLILATQRPAGVIKDNLRANTNLRVALRMADTDDSQDVLGDRMAAHFPQNAPGRGAAKTGPGRITTFQSAYPGARTSEEIKAVAVNVEDLGFGKTRKWRLPELPKVGGEVETDIDRVVTTVRAAAEKAAIPTPRKPWLEELAQTYNIRNLRQRTDTELVLGVIDVPEHQAQVPEYFLPDREGNIAYYGASGSGKTTALRSLAIAAAITPKGGPVDVYGLDFAGGGLDMLKAMPHVGDVVPGDDEERVARLLTHLSSIVEERAARYSAVHAADLTNYRRIASLPDEPRILLLVDSVGVFVEEYQSVTRHIPTWNKFQQILLDGRAVGVHVAVTADRFAAIPTSVASNFQRKVVLRQTDEDAYMNFGLPKDVLNPTSLPGRAMQVGRPDLMQLAILGDNINALAQARLMAQLGEFMTSQGRVRPQAIGSLPMEIPAAQVSASVQGMPVIGVEGESLSPLPFRPVGTVSVAGGAQTGRSNALAWMVHSLRTCNAQTRFLHASSGRSALSRSSVWHATAQGASGLAEMLQEHRALFEAEAPENSPGVVLVIEDLGGFSFDYTLEPEVVGLLSLAKSNGHLVIVEADLAGWNRGSQLTATLKQSRSGLILCPGAGDGDSALGVTVPAIGSRELTPGRGYFTQAGKVWKVQVPLM</sequence>
<dbReference type="InterPro" id="IPR000253">
    <property type="entry name" value="FHA_dom"/>
</dbReference>
<organism evidence="9 10">
    <name type="scientific">Schaalia canis</name>
    <dbReference type="NCBI Taxonomy" id="100469"/>
    <lineage>
        <taxon>Bacteria</taxon>
        <taxon>Bacillati</taxon>
        <taxon>Actinomycetota</taxon>
        <taxon>Actinomycetes</taxon>
        <taxon>Actinomycetales</taxon>
        <taxon>Actinomycetaceae</taxon>
        <taxon>Schaalia</taxon>
    </lineage>
</organism>
<keyword evidence="6" id="KW-1133">Transmembrane helix</keyword>
<dbReference type="PROSITE" id="PS50901">
    <property type="entry name" value="FTSK"/>
    <property type="match status" value="2"/>
</dbReference>
<dbReference type="GO" id="GO:0005524">
    <property type="term" value="F:ATP binding"/>
    <property type="evidence" value="ECO:0007669"/>
    <property type="project" value="UniProtKB-UniRule"/>
</dbReference>
<feature type="domain" description="FtsK" evidence="8">
    <location>
        <begin position="682"/>
        <end position="870"/>
    </location>
</feature>